<reference evidence="2 3" key="1">
    <citation type="submission" date="2016-10" db="EMBL/GenBank/DDBJ databases">
        <title>Genome sequence of Streptomyces sp. MUSC 93.</title>
        <authorList>
            <person name="Lee L.-H."/>
            <person name="Ser H.-L."/>
            <person name="Law J.W.-F."/>
        </authorList>
    </citation>
    <scope>NUCLEOTIDE SEQUENCE [LARGE SCALE GENOMIC DNA]</scope>
    <source>
        <strain evidence="2 3">MUSC 93</strain>
    </source>
</reference>
<evidence type="ECO:0008006" key="4">
    <source>
        <dbReference type="Google" id="ProtNLM"/>
    </source>
</evidence>
<comment type="caution">
    <text evidence="2">The sequence shown here is derived from an EMBL/GenBank/DDBJ whole genome shotgun (WGS) entry which is preliminary data.</text>
</comment>
<dbReference type="PANTHER" id="PTHR42305">
    <property type="entry name" value="MEMBRANE PROTEIN RV1733C-RELATED"/>
    <property type="match status" value="1"/>
</dbReference>
<dbReference type="InterPro" id="IPR039708">
    <property type="entry name" value="MT1774/Rv1733c-like"/>
</dbReference>
<keyword evidence="1" id="KW-0472">Membrane</keyword>
<feature type="transmembrane region" description="Helical" evidence="1">
    <location>
        <begin position="147"/>
        <end position="166"/>
    </location>
</feature>
<evidence type="ECO:0000313" key="2">
    <source>
        <dbReference type="EMBL" id="OIJ98427.1"/>
    </source>
</evidence>
<organism evidence="2 3">
    <name type="scientific">Streptomyces colonosanans</name>
    <dbReference type="NCBI Taxonomy" id="1428652"/>
    <lineage>
        <taxon>Bacteria</taxon>
        <taxon>Bacillati</taxon>
        <taxon>Actinomycetota</taxon>
        <taxon>Actinomycetes</taxon>
        <taxon>Kitasatosporales</taxon>
        <taxon>Streptomycetaceae</taxon>
        <taxon>Streptomyces</taxon>
    </lineage>
</organism>
<sequence>MRTRVRGWRWRRNPLRRRSDVVEAWTALVLAVLLCVGAPLAGTAVAWWAYGNAHAAQVTQRAQRHQVPAVLVEDAPAAAPSTQNGTQPLYRVKVRWTDPEKGTRTTLAQVPAGSRRGERTEVWLDARGNGVTPPASDAAVWQRSLTAGVWAAGGVAGTVLLARAVIRRVAERHRMAEWEAEWARTGPEWRRRTA</sequence>
<dbReference type="Proteomes" id="UP000179935">
    <property type="component" value="Unassembled WGS sequence"/>
</dbReference>
<dbReference type="AlphaFoldDB" id="A0A1S2PX61"/>
<evidence type="ECO:0000313" key="3">
    <source>
        <dbReference type="Proteomes" id="UP000179935"/>
    </source>
</evidence>
<dbReference type="RefSeq" id="WP_071365129.1">
    <property type="nucleotide sequence ID" value="NZ_MLYP01000013.1"/>
</dbReference>
<gene>
    <name evidence="2" type="ORF">BIV24_06190</name>
</gene>
<dbReference type="OrthoDB" id="5190748at2"/>
<protein>
    <recommendedName>
        <fullName evidence="4">Integral membrane protein</fullName>
    </recommendedName>
</protein>
<dbReference type="EMBL" id="MLYP01000013">
    <property type="protein sequence ID" value="OIJ98427.1"/>
    <property type="molecule type" value="Genomic_DNA"/>
</dbReference>
<keyword evidence="1" id="KW-1133">Transmembrane helix</keyword>
<keyword evidence="3" id="KW-1185">Reference proteome</keyword>
<name>A0A1S2PX61_9ACTN</name>
<keyword evidence="1" id="KW-0812">Transmembrane</keyword>
<evidence type="ECO:0000256" key="1">
    <source>
        <dbReference type="SAM" id="Phobius"/>
    </source>
</evidence>
<accession>A0A1S2PX61</accession>
<dbReference type="PANTHER" id="PTHR42305:SF1">
    <property type="entry name" value="MEMBRANE PROTEIN RV1733C-RELATED"/>
    <property type="match status" value="1"/>
</dbReference>
<feature type="transmembrane region" description="Helical" evidence="1">
    <location>
        <begin position="21"/>
        <end position="50"/>
    </location>
</feature>
<dbReference type="STRING" id="1428652.BIV24_06190"/>
<proteinExistence type="predicted"/>